<keyword evidence="9" id="KW-1185">Reference proteome</keyword>
<feature type="transmembrane region" description="Helical" evidence="7">
    <location>
        <begin position="64"/>
        <end position="97"/>
    </location>
</feature>
<dbReference type="RefSeq" id="WP_067914262.1">
    <property type="nucleotide sequence ID" value="NZ_KQ954247.1"/>
</dbReference>
<feature type="transmembrane region" description="Helical" evidence="7">
    <location>
        <begin position="215"/>
        <end position="237"/>
    </location>
</feature>
<dbReference type="GO" id="GO:0005886">
    <property type="term" value="C:plasma membrane"/>
    <property type="evidence" value="ECO:0007669"/>
    <property type="project" value="UniProtKB-SubCell"/>
</dbReference>
<keyword evidence="4 7" id="KW-0812">Transmembrane</keyword>
<dbReference type="PRINTS" id="PR00953">
    <property type="entry name" value="TYPE3IMRPROT"/>
</dbReference>
<gene>
    <name evidence="8" type="ORF">AQZ52_17570</name>
</gene>
<feature type="transmembrane region" description="Helical" evidence="7">
    <location>
        <begin position="117"/>
        <end position="134"/>
    </location>
</feature>
<dbReference type="OrthoDB" id="9797790at2"/>
<keyword evidence="3" id="KW-1003">Cell membrane</keyword>
<feature type="transmembrane region" description="Helical" evidence="7">
    <location>
        <begin position="141"/>
        <end position="160"/>
    </location>
</feature>
<protein>
    <recommendedName>
        <fullName evidence="10">Flagellar biosynthesis protein FliR</fullName>
    </recommendedName>
</protein>
<evidence type="ECO:0000256" key="4">
    <source>
        <dbReference type="ARBA" id="ARBA00022692"/>
    </source>
</evidence>
<reference evidence="8 9" key="1">
    <citation type="submission" date="2015-10" db="EMBL/GenBank/DDBJ databases">
        <title>Draft genome sequence of Novosphingobium fuchskuhlense DSM 25065 isolated from a surface water sample of the southwest basin of Lake Grosse Fuchskuhle.</title>
        <authorList>
            <person name="Ruckert C."/>
            <person name="Winkler A."/>
            <person name="Glaeser J."/>
            <person name="Grossart H.-P."/>
            <person name="Kalinowski J."/>
            <person name="Glaeser S."/>
        </authorList>
    </citation>
    <scope>NUCLEOTIDE SEQUENCE [LARGE SCALE GENOMIC DNA]</scope>
    <source>
        <strain evidence="8 9">FNE08-7</strain>
    </source>
</reference>
<evidence type="ECO:0000256" key="6">
    <source>
        <dbReference type="ARBA" id="ARBA00023136"/>
    </source>
</evidence>
<dbReference type="GO" id="GO:0006605">
    <property type="term" value="P:protein targeting"/>
    <property type="evidence" value="ECO:0007669"/>
    <property type="project" value="InterPro"/>
</dbReference>
<dbReference type="PANTHER" id="PTHR30065">
    <property type="entry name" value="FLAGELLAR BIOSYNTHETIC PROTEIN FLIR"/>
    <property type="match status" value="1"/>
</dbReference>
<evidence type="ECO:0000313" key="9">
    <source>
        <dbReference type="Proteomes" id="UP000058012"/>
    </source>
</evidence>
<feature type="transmembrane region" description="Helical" evidence="7">
    <location>
        <begin position="166"/>
        <end position="194"/>
    </location>
</feature>
<dbReference type="Proteomes" id="UP000058012">
    <property type="component" value="Unassembled WGS sequence"/>
</dbReference>
<evidence type="ECO:0000256" key="5">
    <source>
        <dbReference type="ARBA" id="ARBA00022989"/>
    </source>
</evidence>
<evidence type="ECO:0000256" key="7">
    <source>
        <dbReference type="SAM" id="Phobius"/>
    </source>
</evidence>
<keyword evidence="6 7" id="KW-0472">Membrane</keyword>
<dbReference type="STRING" id="1117702.AQZ52_17570"/>
<accession>A0A117US90</accession>
<evidence type="ECO:0000313" key="8">
    <source>
        <dbReference type="EMBL" id="KUR69910.1"/>
    </source>
</evidence>
<sequence>MGLEEQALASILASLRVVPAIGFAQPFTSVRTPGIVRALLALSIGAWLSVGSPPQVRLTASPGLLASVAAIELIIGIALALCLHAAFAALLTIGRLMDIQAGFGLAALVDPTTRAQLPLAGTVFLYAAGALFFSGDGPANLLALLSTSMTAMPIGSPVSLSPAALAALLSTCFTIACGIGGAIILALFLTDLAIAFMSRTLPQMNVMLLGFQVKAIVMLLLLPVSLSLSASVIVRLLRTAFEMAPDLIGRA</sequence>
<comment type="similarity">
    <text evidence="2">Belongs to the FliR/MopE/SpaR family.</text>
</comment>
<dbReference type="PANTHER" id="PTHR30065:SF1">
    <property type="entry name" value="SURFACE PRESENTATION OF ANTIGENS PROTEIN SPAR"/>
    <property type="match status" value="1"/>
</dbReference>
<evidence type="ECO:0000256" key="1">
    <source>
        <dbReference type="ARBA" id="ARBA00004651"/>
    </source>
</evidence>
<comment type="caution">
    <text evidence="8">The sequence shown here is derived from an EMBL/GenBank/DDBJ whole genome shotgun (WGS) entry which is preliminary data.</text>
</comment>
<name>A0A117US90_9SPHN</name>
<evidence type="ECO:0008006" key="10">
    <source>
        <dbReference type="Google" id="ProtNLM"/>
    </source>
</evidence>
<dbReference type="EMBL" id="LLZS01000011">
    <property type="protein sequence ID" value="KUR69910.1"/>
    <property type="molecule type" value="Genomic_DNA"/>
</dbReference>
<dbReference type="AlphaFoldDB" id="A0A117US90"/>
<dbReference type="Pfam" id="PF01311">
    <property type="entry name" value="Bac_export_1"/>
    <property type="match status" value="1"/>
</dbReference>
<organism evidence="8 9">
    <name type="scientific">Novosphingobium fuchskuhlense</name>
    <dbReference type="NCBI Taxonomy" id="1117702"/>
    <lineage>
        <taxon>Bacteria</taxon>
        <taxon>Pseudomonadati</taxon>
        <taxon>Pseudomonadota</taxon>
        <taxon>Alphaproteobacteria</taxon>
        <taxon>Sphingomonadales</taxon>
        <taxon>Sphingomonadaceae</taxon>
        <taxon>Novosphingobium</taxon>
    </lineage>
</organism>
<evidence type="ECO:0000256" key="3">
    <source>
        <dbReference type="ARBA" id="ARBA00022475"/>
    </source>
</evidence>
<comment type="subcellular location">
    <subcellularLocation>
        <location evidence="1">Cell membrane</location>
        <topology evidence="1">Multi-pass membrane protein</topology>
    </subcellularLocation>
</comment>
<evidence type="ECO:0000256" key="2">
    <source>
        <dbReference type="ARBA" id="ARBA00009772"/>
    </source>
</evidence>
<dbReference type="InterPro" id="IPR002010">
    <property type="entry name" value="T3SS_IM_R"/>
</dbReference>
<proteinExistence type="inferred from homology"/>
<keyword evidence="5 7" id="KW-1133">Transmembrane helix</keyword>